<organism evidence="3 4">
    <name type="scientific">Acidovorax facilis</name>
    <dbReference type="NCBI Taxonomy" id="12917"/>
    <lineage>
        <taxon>Bacteria</taxon>
        <taxon>Pseudomonadati</taxon>
        <taxon>Pseudomonadota</taxon>
        <taxon>Betaproteobacteria</taxon>
        <taxon>Burkholderiales</taxon>
        <taxon>Comamonadaceae</taxon>
        <taxon>Acidovorax</taxon>
    </lineage>
</organism>
<evidence type="ECO:0000259" key="2">
    <source>
        <dbReference type="Pfam" id="PF01757"/>
    </source>
</evidence>
<feature type="transmembrane region" description="Helical" evidence="1">
    <location>
        <begin position="314"/>
        <end position="333"/>
    </location>
</feature>
<keyword evidence="1" id="KW-1133">Transmembrane helix</keyword>
<feature type="transmembrane region" description="Helical" evidence="1">
    <location>
        <begin position="61"/>
        <end position="85"/>
    </location>
</feature>
<proteinExistence type="predicted"/>
<keyword evidence="4" id="KW-1185">Reference proteome</keyword>
<keyword evidence="1" id="KW-0472">Membrane</keyword>
<dbReference type="GO" id="GO:0016746">
    <property type="term" value="F:acyltransferase activity"/>
    <property type="evidence" value="ECO:0007669"/>
    <property type="project" value="UniProtKB-KW"/>
</dbReference>
<feature type="transmembrane region" description="Helical" evidence="1">
    <location>
        <begin position="105"/>
        <end position="124"/>
    </location>
</feature>
<dbReference type="InterPro" id="IPR002656">
    <property type="entry name" value="Acyl_transf_3_dom"/>
</dbReference>
<name>A0ABV8DKV9_9BURK</name>
<comment type="caution">
    <text evidence="3">The sequence shown here is derived from an EMBL/GenBank/DDBJ whole genome shotgun (WGS) entry which is preliminary data.</text>
</comment>
<feature type="transmembrane region" description="Helical" evidence="1">
    <location>
        <begin position="189"/>
        <end position="211"/>
    </location>
</feature>
<evidence type="ECO:0000313" key="3">
    <source>
        <dbReference type="EMBL" id="MFC3938825.1"/>
    </source>
</evidence>
<dbReference type="Proteomes" id="UP001595693">
    <property type="component" value="Unassembled WGS sequence"/>
</dbReference>
<dbReference type="Pfam" id="PF01757">
    <property type="entry name" value="Acyl_transf_3"/>
    <property type="match status" value="1"/>
</dbReference>
<keyword evidence="1" id="KW-0812">Transmembrane</keyword>
<keyword evidence="3" id="KW-0808">Transferase</keyword>
<dbReference type="EMBL" id="JBHSAJ010000187">
    <property type="protein sequence ID" value="MFC3938825.1"/>
    <property type="molecule type" value="Genomic_DNA"/>
</dbReference>
<feature type="transmembrane region" description="Helical" evidence="1">
    <location>
        <begin position="23"/>
        <end position="41"/>
    </location>
</feature>
<feature type="transmembrane region" description="Helical" evidence="1">
    <location>
        <begin position="259"/>
        <end position="279"/>
    </location>
</feature>
<evidence type="ECO:0000313" key="4">
    <source>
        <dbReference type="Proteomes" id="UP001595693"/>
    </source>
</evidence>
<feature type="domain" description="Acyltransferase 3" evidence="2">
    <location>
        <begin position="18"/>
        <end position="368"/>
    </location>
</feature>
<dbReference type="PANTHER" id="PTHR36927">
    <property type="entry name" value="BLR4337 PROTEIN"/>
    <property type="match status" value="1"/>
</dbReference>
<keyword evidence="3" id="KW-0012">Acyltransferase</keyword>
<protein>
    <submittedName>
        <fullName evidence="3">Acyltransferase family protein</fullName>
    </submittedName>
</protein>
<feature type="transmembrane region" description="Helical" evidence="1">
    <location>
        <begin position="231"/>
        <end position="247"/>
    </location>
</feature>
<feature type="transmembrane region" description="Helical" evidence="1">
    <location>
        <begin position="155"/>
        <end position="177"/>
    </location>
</feature>
<sequence length="404" mass="44760">MNGPTHTTESAAAGRKLHALDNLRAAMMWLGIVLHVSVIYMSRPSPLPWHDDLSTSVADLLVAVIHAFRMPLFFILAGFFVSALVQHRGLAGMVRNRLRRLGLPFVVFWPPLLAVSALLGLLFLHRMAHGTWGVDRSLLPHGPNVPKGPPTMHLWFLWMLLWLAVFTPVVWAAARALPGGVQKALGRFTAWLGGSALGIVALTLPLAWIGAHYDHGIVTPSGSFLPPLAEWLHNGLFYGFGLCLYTQRMDLMVRYARHWPVLAGLGLVCFLITAFLSEVLAQPEASAFALVLVTGAFTEILAEPVSATRHLQFWMALAYNAASWLWSFALIGLFLRHVGQPRAWLAYLADSSYWVYLVHLPLTIGLARCCMGCRFPSWPRWLSMCWPPRPCAWSATTCACDSLP</sequence>
<dbReference type="PANTHER" id="PTHR36927:SF1">
    <property type="entry name" value="MDO-LIKE PROTEIN"/>
    <property type="match status" value="1"/>
</dbReference>
<gene>
    <name evidence="3" type="ORF">ACFOW3_29815</name>
</gene>
<evidence type="ECO:0000256" key="1">
    <source>
        <dbReference type="SAM" id="Phobius"/>
    </source>
</evidence>
<dbReference type="RefSeq" id="WP_238385568.1">
    <property type="nucleotide sequence ID" value="NZ_JAMXAX010000002.1"/>
</dbReference>
<dbReference type="InterPro" id="IPR050623">
    <property type="entry name" value="Glucan_succinyl_AcylTrfase"/>
</dbReference>
<reference evidence="4" key="1">
    <citation type="journal article" date="2019" name="Int. J. Syst. Evol. Microbiol.">
        <title>The Global Catalogue of Microorganisms (GCM) 10K type strain sequencing project: providing services to taxonomists for standard genome sequencing and annotation.</title>
        <authorList>
            <consortium name="The Broad Institute Genomics Platform"/>
            <consortium name="The Broad Institute Genome Sequencing Center for Infectious Disease"/>
            <person name="Wu L."/>
            <person name="Ma J."/>
        </authorList>
    </citation>
    <scope>NUCLEOTIDE SEQUENCE [LARGE SCALE GENOMIC DNA]</scope>
    <source>
        <strain evidence="4">CCUG 2113</strain>
    </source>
</reference>
<accession>A0ABV8DKV9</accession>